<accession>A0A2D2C7V6</accession>
<dbReference type="InterPro" id="IPR052580">
    <property type="entry name" value="Lipid_Hydrolase"/>
</dbReference>
<dbReference type="PROSITE" id="PS51635">
    <property type="entry name" value="PNPLA"/>
    <property type="match status" value="1"/>
</dbReference>
<keyword evidence="1 2" id="KW-0443">Lipid metabolism</keyword>
<organism evidence="4 5">
    <name type="scientific">Paracoccus yeei</name>
    <dbReference type="NCBI Taxonomy" id="147645"/>
    <lineage>
        <taxon>Bacteria</taxon>
        <taxon>Pseudomonadati</taxon>
        <taxon>Pseudomonadota</taxon>
        <taxon>Alphaproteobacteria</taxon>
        <taxon>Rhodobacterales</taxon>
        <taxon>Paracoccaceae</taxon>
        <taxon>Paracoccus</taxon>
    </lineage>
</organism>
<dbReference type="EMBL" id="CP024428">
    <property type="protein sequence ID" value="ATQ58600.1"/>
    <property type="molecule type" value="Genomic_DNA"/>
</dbReference>
<feature type="active site" description="Nucleophile" evidence="2">
    <location>
        <position position="74"/>
    </location>
</feature>
<dbReference type="GO" id="GO:0016042">
    <property type="term" value="P:lipid catabolic process"/>
    <property type="evidence" value="ECO:0007669"/>
    <property type="project" value="UniProtKB-UniRule"/>
</dbReference>
<dbReference type="SUPFAM" id="SSF52151">
    <property type="entry name" value="FabD/lysophospholipase-like"/>
    <property type="match status" value="1"/>
</dbReference>
<evidence type="ECO:0000313" key="5">
    <source>
        <dbReference type="Proteomes" id="UP000229314"/>
    </source>
</evidence>
<dbReference type="InterPro" id="IPR016035">
    <property type="entry name" value="Acyl_Trfase/lysoPLipase"/>
</dbReference>
<evidence type="ECO:0000259" key="3">
    <source>
        <dbReference type="PROSITE" id="PS51635"/>
    </source>
</evidence>
<gene>
    <name evidence="4" type="ORF">PYTT13_22510</name>
</gene>
<dbReference type="GO" id="GO:0016787">
    <property type="term" value="F:hydrolase activity"/>
    <property type="evidence" value="ECO:0007669"/>
    <property type="project" value="UniProtKB-UniRule"/>
</dbReference>
<dbReference type="Pfam" id="PF01734">
    <property type="entry name" value="Patatin"/>
    <property type="match status" value="1"/>
</dbReference>
<keyword evidence="2" id="KW-0442">Lipid degradation</keyword>
<dbReference type="AlphaFoldDB" id="A0A2D2C7V6"/>
<comment type="caution">
    <text evidence="2">Lacks conserved residue(s) required for the propagation of feature annotation.</text>
</comment>
<feature type="active site" description="Proton acceptor" evidence="2">
    <location>
        <position position="212"/>
    </location>
</feature>
<geneLocation type="plasmid" evidence="5">
    <name>ptt13-6</name>
</geneLocation>
<keyword evidence="4" id="KW-0614">Plasmid</keyword>
<dbReference type="InterPro" id="IPR002641">
    <property type="entry name" value="PNPLA_dom"/>
</dbReference>
<feature type="short sequence motif" description="GXSXG" evidence="2">
    <location>
        <begin position="72"/>
        <end position="76"/>
    </location>
</feature>
<reference evidence="4 5" key="1">
    <citation type="submission" date="2017-10" db="EMBL/GenBank/DDBJ databases">
        <title>Complete genome sequence of Paracoccus yeei TT13 isolated from human skin.</title>
        <authorList>
            <person name="Lee K."/>
            <person name="Lim J.Y."/>
            <person name="Hwang I."/>
        </authorList>
    </citation>
    <scope>NUCLEOTIDE SEQUENCE [LARGE SCALE GENOMIC DNA]</scope>
    <source>
        <strain evidence="4 5">TT13</strain>
        <plasmid evidence="5">Plasmid ptt13-6</plasmid>
    </source>
</reference>
<dbReference type="Proteomes" id="UP000229314">
    <property type="component" value="Plasmid pTT13-6"/>
</dbReference>
<feature type="domain" description="PNPLA" evidence="3">
    <location>
        <begin position="37"/>
        <end position="225"/>
    </location>
</feature>
<dbReference type="PANTHER" id="PTHR46394">
    <property type="entry name" value="ANNEXIN"/>
    <property type="match status" value="1"/>
</dbReference>
<proteinExistence type="predicted"/>
<protein>
    <recommendedName>
        <fullName evidence="3">PNPLA domain-containing protein</fullName>
    </recommendedName>
</protein>
<name>A0A2D2C7V6_9RHOB</name>
<sequence>MLVILSTMCETSHLLYHETSIKKLSSRGVTMAIPFRFAFQGGGAKFVTLLAAAKAIYDLEQEDIIQIDHVAGTSAGAIAAGLLASGIDPAIYRNHLRSNGHSYLSKVLKPRNKYHTAFRVFVQGHSLYDHYELRKFIEGILSAGGIDPSITINDTKHNLSIITSDLNARGEKIYCRLKEKSSSQLSAAIANSCSLPIIFKSIRGISENHIVDGGIVNNLPISHISDSFEKSRIVAFSFEKELSSGKNNSLSEYVMSLIDTSINSNIISSMKFLPETNIFKLPNNFSTMSFKEALSSGLDDHFDNVRDKTRASLLSLADQEARLDFKKRNGTKLSRTINEKQSAAEIFNALYREDIEFERLEVCMIMNSLRDKEDPEFRVLDIMHTTYKIPLKNKISGIIPVKVFIASNSGEIDLTASEIEIFDDHGRSINFSVLVGEVRKFSTSYNFPLYIFIKCSDISPDAKYITVRHIDTVENAMPDIFEAKNSKPGKAVSEAIAMICSQPKYNNVEWRVHLPASIMKHVKVSPLNKPDENVHYSGIANGIINEDLQGDQRRPINYRVIQWKSTEPVFEGQAAGFDISLNPF</sequence>
<evidence type="ECO:0000256" key="2">
    <source>
        <dbReference type="PROSITE-ProRule" id="PRU01161"/>
    </source>
</evidence>
<dbReference type="PANTHER" id="PTHR46394:SF1">
    <property type="entry name" value="PNPLA DOMAIN-CONTAINING PROTEIN"/>
    <property type="match status" value="1"/>
</dbReference>
<evidence type="ECO:0000313" key="4">
    <source>
        <dbReference type="EMBL" id="ATQ58600.1"/>
    </source>
</evidence>
<evidence type="ECO:0000256" key="1">
    <source>
        <dbReference type="ARBA" id="ARBA00023098"/>
    </source>
</evidence>
<keyword evidence="2" id="KW-0378">Hydrolase</keyword>
<dbReference type="Gene3D" id="3.40.1090.10">
    <property type="entry name" value="Cytosolic phospholipase A2 catalytic domain"/>
    <property type="match status" value="2"/>
</dbReference>
<feature type="short sequence motif" description="DGA/G" evidence="2">
    <location>
        <begin position="212"/>
        <end position="214"/>
    </location>
</feature>